<feature type="non-terminal residue" evidence="1">
    <location>
        <position position="1"/>
    </location>
</feature>
<reference evidence="1" key="1">
    <citation type="journal article" date="2014" name="Front. Microbiol.">
        <title>High frequency of phylogenetically diverse reductive dehalogenase-homologous genes in deep subseafloor sedimentary metagenomes.</title>
        <authorList>
            <person name="Kawai M."/>
            <person name="Futagami T."/>
            <person name="Toyoda A."/>
            <person name="Takaki Y."/>
            <person name="Nishi S."/>
            <person name="Hori S."/>
            <person name="Arai W."/>
            <person name="Tsubouchi T."/>
            <person name="Morono Y."/>
            <person name="Uchiyama I."/>
            <person name="Ito T."/>
            <person name="Fujiyama A."/>
            <person name="Inagaki F."/>
            <person name="Takami H."/>
        </authorList>
    </citation>
    <scope>NUCLEOTIDE SEQUENCE</scope>
    <source>
        <strain evidence="1">Expedition CK06-06</strain>
    </source>
</reference>
<name>X1H6F4_9ZZZZ</name>
<sequence>KSLNFKYALVVICFAMRGGANEEDSKYFIIVVDTVTPYDSGSRRGYCFGTSGAFGG</sequence>
<proteinExistence type="predicted"/>
<evidence type="ECO:0000313" key="1">
    <source>
        <dbReference type="EMBL" id="GAH52650.1"/>
    </source>
</evidence>
<accession>X1H6F4</accession>
<dbReference type="AlphaFoldDB" id="X1H6F4"/>
<dbReference type="EMBL" id="BARU01016794">
    <property type="protein sequence ID" value="GAH52650.1"/>
    <property type="molecule type" value="Genomic_DNA"/>
</dbReference>
<organism evidence="1">
    <name type="scientific">marine sediment metagenome</name>
    <dbReference type="NCBI Taxonomy" id="412755"/>
    <lineage>
        <taxon>unclassified sequences</taxon>
        <taxon>metagenomes</taxon>
        <taxon>ecological metagenomes</taxon>
    </lineage>
</organism>
<comment type="caution">
    <text evidence="1">The sequence shown here is derived from an EMBL/GenBank/DDBJ whole genome shotgun (WGS) entry which is preliminary data.</text>
</comment>
<protein>
    <submittedName>
        <fullName evidence="1">Uncharacterized protein</fullName>
    </submittedName>
</protein>
<gene>
    <name evidence="1" type="ORF">S03H2_27893</name>
</gene>